<evidence type="ECO:0000256" key="1">
    <source>
        <dbReference type="SAM" id="Phobius"/>
    </source>
</evidence>
<feature type="transmembrane region" description="Helical" evidence="1">
    <location>
        <begin position="6"/>
        <end position="25"/>
    </location>
</feature>
<proteinExistence type="predicted"/>
<name>A0A7I9VG09_9ACTN</name>
<accession>A0A7I9VG09</accession>
<dbReference type="AlphaFoldDB" id="A0A7I9VG09"/>
<keyword evidence="3" id="KW-1185">Reference proteome</keyword>
<sequence>MRPAVLWVLAAVVAAGAVVLVFVVLRPTPARPLTDREQAEATARGYLEDVGNGRFLSSVERMCIDTPSARRAPATVIPSSSTPPASTFDLPFTASASVNSIRITGETAVVDADLVIAGTRTPVPLTLRRQGSGWCVLTGLAG</sequence>
<keyword evidence="1" id="KW-1133">Transmembrane helix</keyword>
<comment type="caution">
    <text evidence="2">The sequence shown here is derived from an EMBL/GenBank/DDBJ whole genome shotgun (WGS) entry which is preliminary data.</text>
</comment>
<organism evidence="2 3">
    <name type="scientific">Gordonia spumicola</name>
    <dbReference type="NCBI Taxonomy" id="589161"/>
    <lineage>
        <taxon>Bacteria</taxon>
        <taxon>Bacillati</taxon>
        <taxon>Actinomycetota</taxon>
        <taxon>Actinomycetes</taxon>
        <taxon>Mycobacteriales</taxon>
        <taxon>Gordoniaceae</taxon>
        <taxon>Gordonia</taxon>
    </lineage>
</organism>
<dbReference type="RefSeq" id="WP_161897446.1">
    <property type="nucleotide sequence ID" value="NZ_BJOV01000005.1"/>
</dbReference>
<keyword evidence="1" id="KW-0472">Membrane</keyword>
<keyword evidence="1" id="KW-0812">Transmembrane</keyword>
<evidence type="ECO:0000313" key="2">
    <source>
        <dbReference type="EMBL" id="GEE04031.1"/>
    </source>
</evidence>
<gene>
    <name evidence="2" type="ORF">nbrc107696_44770</name>
</gene>
<dbReference type="EMBL" id="BJOV01000005">
    <property type="protein sequence ID" value="GEE04031.1"/>
    <property type="molecule type" value="Genomic_DNA"/>
</dbReference>
<protein>
    <submittedName>
        <fullName evidence="2">Uncharacterized protein</fullName>
    </submittedName>
</protein>
<evidence type="ECO:0000313" key="3">
    <source>
        <dbReference type="Proteomes" id="UP000444960"/>
    </source>
</evidence>
<dbReference type="Proteomes" id="UP000444960">
    <property type="component" value="Unassembled WGS sequence"/>
</dbReference>
<dbReference type="OrthoDB" id="3630184at2"/>
<reference evidence="3" key="1">
    <citation type="submission" date="2019-06" db="EMBL/GenBank/DDBJ databases">
        <title>Gordonia isolated from sludge of a wastewater treatment plant.</title>
        <authorList>
            <person name="Tamura T."/>
            <person name="Aoyama K."/>
            <person name="Kang Y."/>
            <person name="Saito S."/>
            <person name="Akiyama N."/>
            <person name="Yazawa K."/>
            <person name="Gonoi T."/>
            <person name="Mikami Y."/>
        </authorList>
    </citation>
    <scope>NUCLEOTIDE SEQUENCE [LARGE SCALE GENOMIC DNA]</scope>
    <source>
        <strain evidence="3">NBRC 107696</strain>
    </source>
</reference>